<dbReference type="InterPro" id="IPR050984">
    <property type="entry name" value="Gfo/Idh/MocA_domain"/>
</dbReference>
<comment type="similarity">
    <text evidence="1">Belongs to the Gfo/Idh/MocA family.</text>
</comment>
<dbReference type="InterPro" id="IPR000683">
    <property type="entry name" value="Gfo/Idh/MocA-like_OxRdtase_N"/>
</dbReference>
<feature type="domain" description="Gfo/Idh/MocA-like oxidoreductase N-terminal" evidence="6">
    <location>
        <begin position="27"/>
        <end position="147"/>
    </location>
</feature>
<evidence type="ECO:0000313" key="8">
    <source>
        <dbReference type="EMBL" id="KZP21117.1"/>
    </source>
</evidence>
<dbReference type="Gene3D" id="3.30.360.10">
    <property type="entry name" value="Dihydrodipicolinate Reductase, domain 2"/>
    <property type="match status" value="1"/>
</dbReference>
<dbReference type="PANTHER" id="PTHR22604">
    <property type="entry name" value="OXIDOREDUCTASES"/>
    <property type="match status" value="1"/>
</dbReference>
<dbReference type="Pfam" id="PF01408">
    <property type="entry name" value="GFO_IDH_MocA"/>
    <property type="match status" value="1"/>
</dbReference>
<dbReference type="InterPro" id="IPR055170">
    <property type="entry name" value="GFO_IDH_MocA-like_dom"/>
</dbReference>
<proteinExistence type="inferred from homology"/>
<accession>A0A166JQW4</accession>
<dbReference type="OrthoDB" id="64915at2759"/>
<dbReference type="GO" id="GO:0000166">
    <property type="term" value="F:nucleotide binding"/>
    <property type="evidence" value="ECO:0007669"/>
    <property type="project" value="InterPro"/>
</dbReference>
<keyword evidence="2" id="KW-0560">Oxidoreductase</keyword>
<keyword evidence="9" id="KW-1185">Reference proteome</keyword>
<evidence type="ECO:0000256" key="3">
    <source>
        <dbReference type="ARBA" id="ARBA00038984"/>
    </source>
</evidence>
<dbReference type="InterPro" id="IPR036291">
    <property type="entry name" value="NAD(P)-bd_dom_sf"/>
</dbReference>
<feature type="non-terminal residue" evidence="8">
    <location>
        <position position="1"/>
    </location>
</feature>
<name>A0A166JQW4_9AGAM</name>
<dbReference type="STRING" id="436010.A0A166JQW4"/>
<dbReference type="Proteomes" id="UP000076532">
    <property type="component" value="Unassembled WGS sequence"/>
</dbReference>
<evidence type="ECO:0000256" key="4">
    <source>
        <dbReference type="ARBA" id="ARBA00042988"/>
    </source>
</evidence>
<dbReference type="SUPFAM" id="SSF51735">
    <property type="entry name" value="NAD(P)-binding Rossmann-fold domains"/>
    <property type="match status" value="1"/>
</dbReference>
<dbReference type="EC" id="1.1.1.179" evidence="3"/>
<evidence type="ECO:0000259" key="6">
    <source>
        <dbReference type="Pfam" id="PF01408"/>
    </source>
</evidence>
<dbReference type="GO" id="GO:0047837">
    <property type="term" value="F:D-xylose 1-dehydrogenase (NADP+) activity"/>
    <property type="evidence" value="ECO:0007669"/>
    <property type="project" value="UniProtKB-EC"/>
</dbReference>
<dbReference type="PANTHER" id="PTHR22604:SF105">
    <property type="entry name" value="TRANS-1,2-DIHYDROBENZENE-1,2-DIOL DEHYDROGENASE"/>
    <property type="match status" value="1"/>
</dbReference>
<dbReference type="SUPFAM" id="SSF55347">
    <property type="entry name" value="Glyceraldehyde-3-phosphate dehydrogenase-like, C-terminal domain"/>
    <property type="match status" value="1"/>
</dbReference>
<comment type="catalytic activity">
    <reaction evidence="5">
        <text>D-xylose + NADP(+) = D-xylono-1,5-lactone + NADPH + H(+)</text>
        <dbReference type="Rhea" id="RHEA:22000"/>
        <dbReference type="ChEBI" id="CHEBI:15378"/>
        <dbReference type="ChEBI" id="CHEBI:15867"/>
        <dbReference type="ChEBI" id="CHEBI:53455"/>
        <dbReference type="ChEBI" id="CHEBI:57783"/>
        <dbReference type="ChEBI" id="CHEBI:58349"/>
        <dbReference type="EC" id="1.1.1.179"/>
    </reaction>
</comment>
<dbReference type="AlphaFoldDB" id="A0A166JQW4"/>
<sequence>MFSLISLAQHIRTLNNPPALPVQASPLRFGILGAANIAPNALILPARNHPEMVVYALAARDAKKAEAYAQKHKIEKVYSGAHGYQDLLDDPMVDAVYNPLPNGLHFEWTMKALAAGKHVLLEKPSADTADETRQMFELAERKGLVLLEAFHYRFYPAIARVKDILDSGELGPIKTMYGSFALPQGFVGADDINFQYALGGGALIGCGCYPLNALRYLASANPTAVLSATARTAPSASDTGHLVDHATTATLSFPNDVTGTIHCDLAIPGWGPFGLIPSMLDMTVKVDCEGGSVELFNFAMSAYYHSITVHVKDDNGRLRKRVEKAYTFHDGRSEEEWWSTYRHQLEAFVDKVKGRTPKTWVGKEDSVDTMIWIEKVYEKTGLGSRPKSKYVPPE</sequence>
<reference evidence="8 9" key="1">
    <citation type="journal article" date="2016" name="Mol. Biol. Evol.">
        <title>Comparative Genomics of Early-Diverging Mushroom-Forming Fungi Provides Insights into the Origins of Lignocellulose Decay Capabilities.</title>
        <authorList>
            <person name="Nagy L.G."/>
            <person name="Riley R."/>
            <person name="Tritt A."/>
            <person name="Adam C."/>
            <person name="Daum C."/>
            <person name="Floudas D."/>
            <person name="Sun H."/>
            <person name="Yadav J.S."/>
            <person name="Pangilinan J."/>
            <person name="Larsson K.H."/>
            <person name="Matsuura K."/>
            <person name="Barry K."/>
            <person name="Labutti K."/>
            <person name="Kuo R."/>
            <person name="Ohm R.A."/>
            <person name="Bhattacharya S.S."/>
            <person name="Shirouzu T."/>
            <person name="Yoshinaga Y."/>
            <person name="Martin F.M."/>
            <person name="Grigoriev I.V."/>
            <person name="Hibbett D.S."/>
        </authorList>
    </citation>
    <scope>NUCLEOTIDE SEQUENCE [LARGE SCALE GENOMIC DNA]</scope>
    <source>
        <strain evidence="8 9">CBS 109695</strain>
    </source>
</reference>
<evidence type="ECO:0000259" key="7">
    <source>
        <dbReference type="Pfam" id="PF22725"/>
    </source>
</evidence>
<feature type="domain" description="GFO/IDH/MocA-like oxidoreductase" evidence="7">
    <location>
        <begin position="159"/>
        <end position="293"/>
    </location>
</feature>
<evidence type="ECO:0000256" key="2">
    <source>
        <dbReference type="ARBA" id="ARBA00023002"/>
    </source>
</evidence>
<gene>
    <name evidence="8" type="ORF">FIBSPDRAFT_788823</name>
</gene>
<protein>
    <recommendedName>
        <fullName evidence="3">D-xylose 1-dehydrogenase (NADP(+), D-xylono-1,5-lactone-forming)</fullName>
        <ecNumber evidence="3">1.1.1.179</ecNumber>
    </recommendedName>
    <alternativeName>
        <fullName evidence="4">D-xylose-NADP dehydrogenase</fullName>
    </alternativeName>
</protein>
<dbReference type="Pfam" id="PF22725">
    <property type="entry name" value="GFO_IDH_MocA_C3"/>
    <property type="match status" value="1"/>
</dbReference>
<dbReference type="Gene3D" id="3.40.50.720">
    <property type="entry name" value="NAD(P)-binding Rossmann-like Domain"/>
    <property type="match status" value="1"/>
</dbReference>
<dbReference type="EMBL" id="KV417550">
    <property type="protein sequence ID" value="KZP21117.1"/>
    <property type="molecule type" value="Genomic_DNA"/>
</dbReference>
<evidence type="ECO:0000256" key="5">
    <source>
        <dbReference type="ARBA" id="ARBA00049233"/>
    </source>
</evidence>
<evidence type="ECO:0000313" key="9">
    <source>
        <dbReference type="Proteomes" id="UP000076532"/>
    </source>
</evidence>
<evidence type="ECO:0000256" key="1">
    <source>
        <dbReference type="ARBA" id="ARBA00010928"/>
    </source>
</evidence>
<organism evidence="8 9">
    <name type="scientific">Athelia psychrophila</name>
    <dbReference type="NCBI Taxonomy" id="1759441"/>
    <lineage>
        <taxon>Eukaryota</taxon>
        <taxon>Fungi</taxon>
        <taxon>Dikarya</taxon>
        <taxon>Basidiomycota</taxon>
        <taxon>Agaricomycotina</taxon>
        <taxon>Agaricomycetes</taxon>
        <taxon>Agaricomycetidae</taxon>
        <taxon>Atheliales</taxon>
        <taxon>Atheliaceae</taxon>
        <taxon>Athelia</taxon>
    </lineage>
</organism>